<comment type="caution">
    <text evidence="8">The sequence shown here is derived from an EMBL/GenBank/DDBJ whole genome shotgun (WGS) entry which is preliminary data.</text>
</comment>
<comment type="subcellular location">
    <subcellularLocation>
        <location evidence="6">Cytoplasm</location>
    </subcellularLocation>
</comment>
<dbReference type="PANTHER" id="PTHR47649">
    <property type="entry name" value="RIBONUCLEASE D"/>
    <property type="match status" value="1"/>
</dbReference>
<dbReference type="Gene3D" id="1.10.150.80">
    <property type="entry name" value="HRDC domain"/>
    <property type="match status" value="2"/>
</dbReference>
<evidence type="ECO:0000256" key="3">
    <source>
        <dbReference type="ARBA" id="ARBA00022722"/>
    </source>
</evidence>
<evidence type="ECO:0000313" key="8">
    <source>
        <dbReference type="EMBL" id="RUO35334.1"/>
    </source>
</evidence>
<evidence type="ECO:0000256" key="4">
    <source>
        <dbReference type="ARBA" id="ARBA00022801"/>
    </source>
</evidence>
<keyword evidence="3 6" id="KW-0540">Nuclease</keyword>
<dbReference type="Pfam" id="PF21293">
    <property type="entry name" value="RNAseD_HRDC_C"/>
    <property type="match status" value="1"/>
</dbReference>
<organism evidence="8 9">
    <name type="scientific">Aliidiomarina sanyensis</name>
    <dbReference type="NCBI Taxonomy" id="1249555"/>
    <lineage>
        <taxon>Bacteria</taxon>
        <taxon>Pseudomonadati</taxon>
        <taxon>Pseudomonadota</taxon>
        <taxon>Gammaproteobacteria</taxon>
        <taxon>Alteromonadales</taxon>
        <taxon>Idiomarinaceae</taxon>
        <taxon>Aliidiomarina</taxon>
    </lineage>
</organism>
<dbReference type="InterPro" id="IPR044876">
    <property type="entry name" value="HRDC_dom_sf"/>
</dbReference>
<dbReference type="GO" id="GO:0008408">
    <property type="term" value="F:3'-5' exonuclease activity"/>
    <property type="evidence" value="ECO:0007669"/>
    <property type="project" value="InterPro"/>
</dbReference>
<dbReference type="Pfam" id="PF01612">
    <property type="entry name" value="DNA_pol_A_exo1"/>
    <property type="match status" value="1"/>
</dbReference>
<dbReference type="HAMAP" id="MF_01899">
    <property type="entry name" value="RNase_D"/>
    <property type="match status" value="1"/>
</dbReference>
<keyword evidence="9" id="KW-1185">Reference proteome</keyword>
<dbReference type="NCBIfam" id="TIGR01388">
    <property type="entry name" value="rnd"/>
    <property type="match status" value="1"/>
</dbReference>
<dbReference type="PROSITE" id="PS50967">
    <property type="entry name" value="HRDC"/>
    <property type="match status" value="1"/>
</dbReference>
<dbReference type="InterPro" id="IPR036397">
    <property type="entry name" value="RNaseH_sf"/>
</dbReference>
<dbReference type="CDD" id="cd06142">
    <property type="entry name" value="RNaseD_exo"/>
    <property type="match status" value="1"/>
</dbReference>
<dbReference type="SUPFAM" id="SSF47819">
    <property type="entry name" value="HRDC-like"/>
    <property type="match status" value="2"/>
</dbReference>
<dbReference type="PANTHER" id="PTHR47649:SF1">
    <property type="entry name" value="RIBONUCLEASE D"/>
    <property type="match status" value="1"/>
</dbReference>
<evidence type="ECO:0000256" key="6">
    <source>
        <dbReference type="HAMAP-Rule" id="MF_01899"/>
    </source>
</evidence>
<proteinExistence type="inferred from homology"/>
<dbReference type="InterPro" id="IPR002562">
    <property type="entry name" value="3'-5'_exonuclease_dom"/>
</dbReference>
<dbReference type="AlphaFoldDB" id="A0A432WNH8"/>
<dbReference type="GO" id="GO:0003676">
    <property type="term" value="F:nucleic acid binding"/>
    <property type="evidence" value="ECO:0007669"/>
    <property type="project" value="InterPro"/>
</dbReference>
<keyword evidence="2 6" id="KW-0819">tRNA processing</keyword>
<dbReference type="GO" id="GO:0005737">
    <property type="term" value="C:cytoplasm"/>
    <property type="evidence" value="ECO:0007669"/>
    <property type="project" value="UniProtKB-SubCell"/>
</dbReference>
<protein>
    <recommendedName>
        <fullName evidence="6">Ribonuclease D</fullName>
        <shortName evidence="6">RNase D</shortName>
        <ecNumber evidence="6">3.1.13.5</ecNumber>
    </recommendedName>
</protein>
<dbReference type="RefSeq" id="WP_126776452.1">
    <property type="nucleotide sequence ID" value="NZ_PIPM01000003.1"/>
</dbReference>
<dbReference type="GO" id="GO:0033890">
    <property type="term" value="F:ribonuclease D activity"/>
    <property type="evidence" value="ECO:0007669"/>
    <property type="project" value="UniProtKB-UniRule"/>
</dbReference>
<comment type="cofactor">
    <cofactor evidence="6">
        <name>a divalent metal cation</name>
        <dbReference type="ChEBI" id="CHEBI:60240"/>
    </cofactor>
</comment>
<keyword evidence="1 6" id="KW-0963">Cytoplasm</keyword>
<keyword evidence="5 6" id="KW-0269">Exonuclease</keyword>
<dbReference type="GO" id="GO:0042780">
    <property type="term" value="P:tRNA 3'-end processing"/>
    <property type="evidence" value="ECO:0007669"/>
    <property type="project" value="UniProtKB-UniRule"/>
</dbReference>
<comment type="function">
    <text evidence="6">Exonuclease involved in the 3' processing of various precursor tRNAs. Initiates hydrolysis at the 3'-terminus of an RNA molecule and releases 5'-mononucleotides.</text>
</comment>
<dbReference type="InterPro" id="IPR012337">
    <property type="entry name" value="RNaseH-like_sf"/>
</dbReference>
<dbReference type="InterPro" id="IPR006292">
    <property type="entry name" value="RNase_D"/>
</dbReference>
<dbReference type="InterPro" id="IPR002121">
    <property type="entry name" value="HRDC_dom"/>
</dbReference>
<dbReference type="SMART" id="SM00474">
    <property type="entry name" value="35EXOc"/>
    <property type="match status" value="1"/>
</dbReference>
<feature type="domain" description="HRDC" evidence="7">
    <location>
        <begin position="213"/>
        <end position="293"/>
    </location>
</feature>
<sequence>MIEPITYQMINATGELVAFCDQARTQGWIALDTEFVRTRTLYAELGLVQAKAGDSLILIDPLNGVDLAPLWALLRDPHVLTVVHAGGEDLEILHQKQGTPATLFDTQIAYAFLTDGSQIGYAGLVEQMLQVTVDKSQSRTDWLQRPLTQAQLTYAAADVAYLSEIYPRLRSQAVAEGKEALIMAECAEQIERRGRELPAALAWRDIGGLSLLDGPGRAVLKALAEWRLKTAREKNVALPFIAKDHILVEIARTQPSSRYALSTIDDLHPMALRRYADAILDCVERGLAMSVDEQPEPIPRYDQDGDYKRYFKAAKAALKEIGESQGIPVSLLGSRKQLNDVYVWERFLRPSTRAGLPAPDLYSGWRGTLVRDALKRLIQTSQKT</sequence>
<dbReference type="OrthoDB" id="9800549at2"/>
<dbReference type="Pfam" id="PF00570">
    <property type="entry name" value="HRDC"/>
    <property type="match status" value="1"/>
</dbReference>
<evidence type="ECO:0000313" key="9">
    <source>
        <dbReference type="Proteomes" id="UP000288405"/>
    </source>
</evidence>
<accession>A0A432WNH8</accession>
<dbReference type="InterPro" id="IPR010997">
    <property type="entry name" value="HRDC-like_sf"/>
</dbReference>
<dbReference type="EC" id="3.1.13.5" evidence="6"/>
<reference evidence="8 9" key="1">
    <citation type="journal article" date="2011" name="Front. Microbiol.">
        <title>Genomic signatures of strain selection and enhancement in Bacillus atrophaeus var. globigii, a historical biowarfare simulant.</title>
        <authorList>
            <person name="Gibbons H.S."/>
            <person name="Broomall S.M."/>
            <person name="McNew L.A."/>
            <person name="Daligault H."/>
            <person name="Chapman C."/>
            <person name="Bruce D."/>
            <person name="Karavis M."/>
            <person name="Krepps M."/>
            <person name="McGregor P.A."/>
            <person name="Hong C."/>
            <person name="Park K.H."/>
            <person name="Akmal A."/>
            <person name="Feldman A."/>
            <person name="Lin J.S."/>
            <person name="Chang W.E."/>
            <person name="Higgs B.W."/>
            <person name="Demirev P."/>
            <person name="Lindquist J."/>
            <person name="Liem A."/>
            <person name="Fochler E."/>
            <person name="Read T.D."/>
            <person name="Tapia R."/>
            <person name="Johnson S."/>
            <person name="Bishop-Lilly K.A."/>
            <person name="Detter C."/>
            <person name="Han C."/>
            <person name="Sozhamannan S."/>
            <person name="Rosenzweig C.N."/>
            <person name="Skowronski E.W."/>
        </authorList>
    </citation>
    <scope>NUCLEOTIDE SEQUENCE [LARGE SCALE GENOMIC DNA]</scope>
    <source>
        <strain evidence="8 9">GYP-17</strain>
    </source>
</reference>
<evidence type="ECO:0000256" key="1">
    <source>
        <dbReference type="ARBA" id="ARBA00022490"/>
    </source>
</evidence>
<dbReference type="GO" id="GO:0000166">
    <property type="term" value="F:nucleotide binding"/>
    <property type="evidence" value="ECO:0007669"/>
    <property type="project" value="InterPro"/>
</dbReference>
<dbReference type="SUPFAM" id="SSF53098">
    <property type="entry name" value="Ribonuclease H-like"/>
    <property type="match status" value="1"/>
</dbReference>
<comment type="catalytic activity">
    <reaction evidence="6">
        <text>Exonucleolytic cleavage that removes extra residues from the 3'-terminus of tRNA to produce 5'-mononucleotides.</text>
        <dbReference type="EC" id="3.1.13.5"/>
    </reaction>
</comment>
<evidence type="ECO:0000259" key="7">
    <source>
        <dbReference type="PROSITE" id="PS50967"/>
    </source>
</evidence>
<comment type="similarity">
    <text evidence="6">Belongs to the RNase D family.</text>
</comment>
<keyword evidence="4 6" id="KW-0378">Hydrolase</keyword>
<gene>
    <name evidence="6 8" type="primary">rnd</name>
    <name evidence="8" type="ORF">CWE11_04790</name>
</gene>
<dbReference type="EMBL" id="PIPM01000003">
    <property type="protein sequence ID" value="RUO35334.1"/>
    <property type="molecule type" value="Genomic_DNA"/>
</dbReference>
<dbReference type="Proteomes" id="UP000288405">
    <property type="component" value="Unassembled WGS sequence"/>
</dbReference>
<evidence type="ECO:0000256" key="5">
    <source>
        <dbReference type="ARBA" id="ARBA00022839"/>
    </source>
</evidence>
<dbReference type="Gene3D" id="3.30.420.10">
    <property type="entry name" value="Ribonuclease H-like superfamily/Ribonuclease H"/>
    <property type="match status" value="1"/>
</dbReference>
<dbReference type="InterPro" id="IPR048579">
    <property type="entry name" value="RNAseD_HRDC_C"/>
</dbReference>
<name>A0A432WNH8_9GAMM</name>
<dbReference type="SMART" id="SM00341">
    <property type="entry name" value="HRDC"/>
    <property type="match status" value="1"/>
</dbReference>
<dbReference type="InterPro" id="IPR051086">
    <property type="entry name" value="RNase_D-like"/>
</dbReference>
<evidence type="ECO:0000256" key="2">
    <source>
        <dbReference type="ARBA" id="ARBA00022694"/>
    </source>
</evidence>